<dbReference type="PANTHER" id="PTHR36512:SF3">
    <property type="entry name" value="BLR5678 PROTEIN"/>
    <property type="match status" value="1"/>
</dbReference>
<sequence length="327" mass="33018">MKNSITDIPGIEIGHAQDDEALTGCTVILCRKGAVGGLDQRGGAPGTRETDLLNPVNMVEKIHAVLLSGGSAFGLDAATGVMRYLEEQKIGLNVGVARVPIVPAAVLFDLALGRADIRPDAEMGYSAAASASTENTGVGNLGAGTGATVGKILGMKQAMKAGLGTASMEIGGGVIVGAIVAVNAFGDVINPQTGAILAGARSAEVGPLKFGTEGEFADTLRVMQTLSGRTVMKFAARGNTVIGAVATNAKLSKSEATKVAQMAQDGLARTIRPAHTMLDGDTIFALSTGNKKADVSTVGAFAAEVMAQAILRATEEATSIGGILGVK</sequence>
<dbReference type="SUPFAM" id="SSF56266">
    <property type="entry name" value="DmpA/ArgJ-like"/>
    <property type="match status" value="1"/>
</dbReference>
<evidence type="ECO:0000256" key="1">
    <source>
        <dbReference type="ARBA" id="ARBA00007068"/>
    </source>
</evidence>
<reference evidence="2 3" key="1">
    <citation type="submission" date="2020-08" db="EMBL/GenBank/DDBJ databases">
        <title>Bridging the membrane lipid divide: bacteria of the FCB group superphylum have the potential to synthesize archaeal ether lipids.</title>
        <authorList>
            <person name="Villanueva L."/>
            <person name="Von Meijenfeldt F.A.B."/>
            <person name="Westbye A.B."/>
            <person name="Yadav S."/>
            <person name="Hopmans E.C."/>
            <person name="Dutilh B.E."/>
            <person name="Sinninghe Damste J.S."/>
        </authorList>
    </citation>
    <scope>NUCLEOTIDE SEQUENCE [LARGE SCALE GENOMIC DNA]</scope>
    <source>
        <strain evidence="2">NIOZ-UU36</strain>
    </source>
</reference>
<evidence type="ECO:0000313" key="2">
    <source>
        <dbReference type="EMBL" id="MBC8335627.1"/>
    </source>
</evidence>
<dbReference type="Pfam" id="PF03576">
    <property type="entry name" value="Peptidase_S58"/>
    <property type="match status" value="1"/>
</dbReference>
<dbReference type="PANTHER" id="PTHR36512">
    <property type="entry name" value="D-AMINOPEPTIDASE"/>
    <property type="match status" value="1"/>
</dbReference>
<organism evidence="2 3">
    <name type="scientific">Candidatus Desulfolinea nitratireducens</name>
    <dbReference type="NCBI Taxonomy" id="2841698"/>
    <lineage>
        <taxon>Bacteria</taxon>
        <taxon>Bacillati</taxon>
        <taxon>Chloroflexota</taxon>
        <taxon>Anaerolineae</taxon>
        <taxon>Anaerolineales</taxon>
        <taxon>Anaerolineales incertae sedis</taxon>
        <taxon>Candidatus Desulfolinea</taxon>
    </lineage>
</organism>
<dbReference type="InterPro" id="IPR016117">
    <property type="entry name" value="ArgJ-like_dom_sf"/>
</dbReference>
<protein>
    <submittedName>
        <fullName evidence="2">P1 family peptidase</fullName>
    </submittedName>
</protein>
<dbReference type="InterPro" id="IPR005321">
    <property type="entry name" value="Peptidase_S58_DmpA"/>
</dbReference>
<dbReference type="GO" id="GO:0004177">
    <property type="term" value="F:aminopeptidase activity"/>
    <property type="evidence" value="ECO:0007669"/>
    <property type="project" value="TreeGrafter"/>
</dbReference>
<dbReference type="CDD" id="cd02252">
    <property type="entry name" value="nylC_like"/>
    <property type="match status" value="1"/>
</dbReference>
<comment type="caution">
    <text evidence="2">The sequence shown here is derived from an EMBL/GenBank/DDBJ whole genome shotgun (WGS) entry which is preliminary data.</text>
</comment>
<evidence type="ECO:0000313" key="3">
    <source>
        <dbReference type="Proteomes" id="UP000614469"/>
    </source>
</evidence>
<dbReference type="Gene3D" id="3.60.70.12">
    <property type="entry name" value="L-amino peptidase D-ALA esterase/amidase"/>
    <property type="match status" value="1"/>
</dbReference>
<proteinExistence type="inferred from homology"/>
<name>A0A8J6NL25_9CHLR</name>
<comment type="similarity">
    <text evidence="1">Belongs to the peptidase S58 family.</text>
</comment>
<accession>A0A8J6NL25</accession>
<gene>
    <name evidence="2" type="ORF">H8E29_10200</name>
</gene>
<dbReference type="AlphaFoldDB" id="A0A8J6NL25"/>
<dbReference type="Proteomes" id="UP000614469">
    <property type="component" value="Unassembled WGS sequence"/>
</dbReference>
<dbReference type="EMBL" id="JACNJN010000118">
    <property type="protein sequence ID" value="MBC8335627.1"/>
    <property type="molecule type" value="Genomic_DNA"/>
</dbReference>